<dbReference type="EMBL" id="ML014418">
    <property type="protein sequence ID" value="RKO98498.1"/>
    <property type="molecule type" value="Genomic_DNA"/>
</dbReference>
<keyword evidence="3" id="KW-1185">Reference proteome</keyword>
<dbReference type="AlphaFoldDB" id="A0A4P9X154"/>
<protein>
    <submittedName>
        <fullName evidence="2">Uncharacterized protein</fullName>
    </submittedName>
</protein>
<sequence>MREAAVRIADHSGAVSHAWRARSTWRSEGRIPVSIPISDSTRDAQSSDALGRRATGMRLTLAEACARARQRAAVTATPDGDPDAVPAAPDARADHGRLAPGLYMLHGGTDVARVLRSYAIALAALGVCPDGDVLWIDSTGLWDAPIAALMADAMATRSPPSAPTEAVPPTVAAQRHEVDPAVLLDDMEADLDDLDMDLTPDVGASHPRGDRAAQDPAASRPVWWTTAVAALDPDADLAERRGTACLAAARQAALLARLHRLPVFLGDVFLDVLWRLLNAPWPPASPASKQLDPQEPREPREDPAWPTTRPAFVVVSALTPLLQQWTSQPHHSQRPLGPHLRSADDDPTGQFALDAHAAAAMQACVQGLAALARRWECPVVCDMGIHDWGGGDADDGAMNDEEDLDALLWPQLRPWPLA</sequence>
<name>A0A4P9X154_9FUNG</name>
<feature type="compositionally biased region" description="Basic and acidic residues" evidence="1">
    <location>
        <begin position="292"/>
        <end position="303"/>
    </location>
</feature>
<dbReference type="Proteomes" id="UP000274922">
    <property type="component" value="Unassembled WGS sequence"/>
</dbReference>
<evidence type="ECO:0000256" key="1">
    <source>
        <dbReference type="SAM" id="MobiDB-lite"/>
    </source>
</evidence>
<reference evidence="3" key="1">
    <citation type="journal article" date="2018" name="Nat. Microbiol.">
        <title>Leveraging single-cell genomics to expand the fungal tree of life.</title>
        <authorList>
            <person name="Ahrendt S.R."/>
            <person name="Quandt C.A."/>
            <person name="Ciobanu D."/>
            <person name="Clum A."/>
            <person name="Salamov A."/>
            <person name="Andreopoulos B."/>
            <person name="Cheng J.F."/>
            <person name="Woyke T."/>
            <person name="Pelin A."/>
            <person name="Henrissat B."/>
            <person name="Reynolds N.K."/>
            <person name="Benny G.L."/>
            <person name="Smith M.E."/>
            <person name="James T.Y."/>
            <person name="Grigoriev I.V."/>
        </authorList>
    </citation>
    <scope>NUCLEOTIDE SEQUENCE [LARGE SCALE GENOMIC DNA]</scope>
    <source>
        <strain evidence="3">ATCC 52028</strain>
    </source>
</reference>
<proteinExistence type="predicted"/>
<gene>
    <name evidence="2" type="ORF">CXG81DRAFT_21281</name>
</gene>
<evidence type="ECO:0000313" key="2">
    <source>
        <dbReference type="EMBL" id="RKO98498.1"/>
    </source>
</evidence>
<feature type="region of interest" description="Disordered" evidence="1">
    <location>
        <begin position="284"/>
        <end position="306"/>
    </location>
</feature>
<accession>A0A4P9X154</accession>
<evidence type="ECO:0000313" key="3">
    <source>
        <dbReference type="Proteomes" id="UP000274922"/>
    </source>
</evidence>
<organism evidence="2 3">
    <name type="scientific">Caulochytrium protostelioides</name>
    <dbReference type="NCBI Taxonomy" id="1555241"/>
    <lineage>
        <taxon>Eukaryota</taxon>
        <taxon>Fungi</taxon>
        <taxon>Fungi incertae sedis</taxon>
        <taxon>Chytridiomycota</taxon>
        <taxon>Chytridiomycota incertae sedis</taxon>
        <taxon>Chytridiomycetes</taxon>
        <taxon>Caulochytriales</taxon>
        <taxon>Caulochytriaceae</taxon>
        <taxon>Caulochytrium</taxon>
    </lineage>
</organism>